<protein>
    <submittedName>
        <fullName evidence="1">Uncharacterized protein</fullName>
    </submittedName>
</protein>
<reference evidence="1" key="1">
    <citation type="submission" date="2014-11" db="EMBL/GenBank/DDBJ databases">
        <authorList>
            <person name="Amaro Gonzalez C."/>
        </authorList>
    </citation>
    <scope>NUCLEOTIDE SEQUENCE</scope>
</reference>
<name>A0A0E9QI43_ANGAN</name>
<dbReference type="AlphaFoldDB" id="A0A0E9QI43"/>
<sequence>MNADILITIIITNYLMPQCHNSYFIIHTLGCHGFSAFKVAGAPVRWDPLSVLCLFL</sequence>
<dbReference type="EMBL" id="GBXM01092849">
    <property type="protein sequence ID" value="JAH15728.1"/>
    <property type="molecule type" value="Transcribed_RNA"/>
</dbReference>
<reference evidence="1" key="2">
    <citation type="journal article" date="2015" name="Fish Shellfish Immunol.">
        <title>Early steps in the European eel (Anguilla anguilla)-Vibrio vulnificus interaction in the gills: Role of the RtxA13 toxin.</title>
        <authorList>
            <person name="Callol A."/>
            <person name="Pajuelo D."/>
            <person name="Ebbesson L."/>
            <person name="Teles M."/>
            <person name="MacKenzie S."/>
            <person name="Amaro C."/>
        </authorList>
    </citation>
    <scope>NUCLEOTIDE SEQUENCE</scope>
</reference>
<evidence type="ECO:0000313" key="1">
    <source>
        <dbReference type="EMBL" id="JAH15728.1"/>
    </source>
</evidence>
<proteinExistence type="predicted"/>
<organism evidence="1">
    <name type="scientific">Anguilla anguilla</name>
    <name type="common">European freshwater eel</name>
    <name type="synonym">Muraena anguilla</name>
    <dbReference type="NCBI Taxonomy" id="7936"/>
    <lineage>
        <taxon>Eukaryota</taxon>
        <taxon>Metazoa</taxon>
        <taxon>Chordata</taxon>
        <taxon>Craniata</taxon>
        <taxon>Vertebrata</taxon>
        <taxon>Euteleostomi</taxon>
        <taxon>Actinopterygii</taxon>
        <taxon>Neopterygii</taxon>
        <taxon>Teleostei</taxon>
        <taxon>Anguilliformes</taxon>
        <taxon>Anguillidae</taxon>
        <taxon>Anguilla</taxon>
    </lineage>
</organism>
<accession>A0A0E9QI43</accession>